<keyword evidence="1" id="KW-0238">DNA-binding</keyword>
<dbReference type="InterPro" id="IPR036078">
    <property type="entry name" value="Spo11/TopoVI_A_sf"/>
</dbReference>
<comment type="caution">
    <text evidence="3">The sequence shown here is derived from an EMBL/GenBank/DDBJ whole genome shotgun (WGS) entry which is preliminary data.</text>
</comment>
<dbReference type="AlphaFoldDB" id="A0A8T0CI68"/>
<accession>A0A8T0CI68</accession>
<reference evidence="3" key="1">
    <citation type="submission" date="2020-05" db="EMBL/GenBank/DDBJ databases">
        <title>WGS assembly of Corymbia citriodora subspecies variegata.</title>
        <authorList>
            <person name="Barry K."/>
            <person name="Hundley H."/>
            <person name="Shu S."/>
            <person name="Jenkins J."/>
            <person name="Grimwood J."/>
            <person name="Baten A."/>
        </authorList>
    </citation>
    <scope>NUCLEOTIDE SEQUENCE</scope>
    <source>
        <strain evidence="3">CV2-018</strain>
    </source>
</reference>
<organism evidence="3 4">
    <name type="scientific">Corymbia citriodora subsp. variegata</name>
    <dbReference type="NCBI Taxonomy" id="360336"/>
    <lineage>
        <taxon>Eukaryota</taxon>
        <taxon>Viridiplantae</taxon>
        <taxon>Streptophyta</taxon>
        <taxon>Embryophyta</taxon>
        <taxon>Tracheophyta</taxon>
        <taxon>Spermatophyta</taxon>
        <taxon>Magnoliopsida</taxon>
        <taxon>eudicotyledons</taxon>
        <taxon>Gunneridae</taxon>
        <taxon>Pentapetalae</taxon>
        <taxon>rosids</taxon>
        <taxon>malvids</taxon>
        <taxon>Myrtales</taxon>
        <taxon>Myrtaceae</taxon>
        <taxon>Myrtoideae</taxon>
        <taxon>Eucalypteae</taxon>
        <taxon>Corymbia</taxon>
    </lineage>
</organism>
<dbReference type="EMBL" id="MU092988">
    <property type="protein sequence ID" value="KAF7846482.1"/>
    <property type="molecule type" value="Genomic_DNA"/>
</dbReference>
<dbReference type="GO" id="GO:0000706">
    <property type="term" value="P:meiotic DNA double-strand break processing"/>
    <property type="evidence" value="ECO:0007669"/>
    <property type="project" value="TreeGrafter"/>
</dbReference>
<dbReference type="Gene3D" id="1.10.10.10">
    <property type="entry name" value="Winged helix-like DNA-binding domain superfamily/Winged helix DNA-binding domain"/>
    <property type="match status" value="1"/>
</dbReference>
<name>A0A8T0CI68_CORYI</name>
<keyword evidence="4" id="KW-1185">Reference proteome</keyword>
<dbReference type="OrthoDB" id="5377392at2759"/>
<dbReference type="InterPro" id="IPR036388">
    <property type="entry name" value="WH-like_DNA-bd_sf"/>
</dbReference>
<dbReference type="GO" id="GO:0042138">
    <property type="term" value="P:meiotic DNA double-strand break formation"/>
    <property type="evidence" value="ECO:0007669"/>
    <property type="project" value="TreeGrafter"/>
</dbReference>
<dbReference type="PROSITE" id="PS52041">
    <property type="entry name" value="TOPO_IIB"/>
    <property type="match status" value="1"/>
</dbReference>
<evidence type="ECO:0000256" key="1">
    <source>
        <dbReference type="PROSITE-ProRule" id="PRU01385"/>
    </source>
</evidence>
<protein>
    <recommendedName>
        <fullName evidence="2">Spo11/DNA topoisomerase VI subunit A N-terminal domain-containing protein</fullName>
    </recommendedName>
</protein>
<dbReference type="GO" id="GO:0005524">
    <property type="term" value="F:ATP binding"/>
    <property type="evidence" value="ECO:0007669"/>
    <property type="project" value="InterPro"/>
</dbReference>
<gene>
    <name evidence="3" type="ORF">BT93_L4254</name>
</gene>
<comment type="similarity">
    <text evidence="1">Belongs to the TOP6A family.</text>
</comment>
<proteinExistence type="inferred from homology"/>
<dbReference type="GO" id="GO:0000228">
    <property type="term" value="C:nuclear chromosome"/>
    <property type="evidence" value="ECO:0007669"/>
    <property type="project" value="TreeGrafter"/>
</dbReference>
<dbReference type="Gramene" id="rna-gnl|WGS:JABURB|Cocit.L4254.1">
    <property type="protein sequence ID" value="cds-KAF7846482.1"/>
    <property type="gene ID" value="gene-BT93_L4254"/>
</dbReference>
<dbReference type="InterPro" id="IPR002815">
    <property type="entry name" value="Spo11/TopoVI_A"/>
</dbReference>
<dbReference type="GO" id="GO:0003918">
    <property type="term" value="F:DNA topoisomerase type II (double strand cut, ATP-hydrolyzing) activity"/>
    <property type="evidence" value="ECO:0007669"/>
    <property type="project" value="UniProtKB-UniRule"/>
</dbReference>
<feature type="domain" description="Spo11/DNA topoisomerase VI subunit A N-terminal" evidence="2">
    <location>
        <begin position="95"/>
        <end position="144"/>
    </location>
</feature>
<keyword evidence="1" id="KW-0413">Isomerase</keyword>
<keyword evidence="1" id="KW-0799">Topoisomerase</keyword>
<dbReference type="Proteomes" id="UP000806378">
    <property type="component" value="Unassembled WGS sequence"/>
</dbReference>
<dbReference type="PANTHER" id="PTHR10848">
    <property type="entry name" value="MEIOTIC RECOMBINATION PROTEIN SPO11"/>
    <property type="match status" value="1"/>
</dbReference>
<dbReference type="GO" id="GO:0003677">
    <property type="term" value="F:DNA binding"/>
    <property type="evidence" value="ECO:0007669"/>
    <property type="project" value="UniProtKB-UniRule"/>
</dbReference>
<comment type="catalytic activity">
    <reaction evidence="1">
        <text>ATP-dependent breakage, passage and rejoining of double-stranded DNA.</text>
        <dbReference type="EC" id="5.6.2.2"/>
    </reaction>
</comment>
<dbReference type="InterPro" id="IPR013049">
    <property type="entry name" value="Spo11/TopoVI_A_N"/>
</dbReference>
<evidence type="ECO:0000313" key="3">
    <source>
        <dbReference type="EMBL" id="KAF7846482.1"/>
    </source>
</evidence>
<dbReference type="PANTHER" id="PTHR10848:SF0">
    <property type="entry name" value="MEIOTIC RECOMBINATION PROTEIN SPO11"/>
    <property type="match status" value="1"/>
</dbReference>
<evidence type="ECO:0000313" key="4">
    <source>
        <dbReference type="Proteomes" id="UP000806378"/>
    </source>
</evidence>
<dbReference type="FunFam" id="1.10.10.10:FF:000487">
    <property type="entry name" value="Meiotic recombination protein SPO11-2"/>
    <property type="match status" value="1"/>
</dbReference>
<dbReference type="Pfam" id="PF04406">
    <property type="entry name" value="TP6A_N"/>
    <property type="match status" value="1"/>
</dbReference>
<dbReference type="SUPFAM" id="SSF56726">
    <property type="entry name" value="DNA topoisomerase IV, alpha subunit"/>
    <property type="match status" value="1"/>
</dbReference>
<sequence>MEGLCGSSLTFFSDQRLCCADVLPPAEARARIEVAVLSFLRALTSPDPAISHLPLINRTLSNSRVNHGLLTDVSWIFLSHSFCTRSLTRANATKAFIRVWKVMEMCYPILLQEKRVTQRELYYKLLCTSSEYFTSQLQVIKAIQGQR</sequence>
<feature type="active site" description="O-(5'-phospho-DNA)-tyrosine intermediate" evidence="1">
    <location>
        <position position="123"/>
    </location>
</feature>
<dbReference type="GO" id="GO:0007131">
    <property type="term" value="P:reciprocal meiotic recombination"/>
    <property type="evidence" value="ECO:0007669"/>
    <property type="project" value="TreeGrafter"/>
</dbReference>
<evidence type="ECO:0000259" key="2">
    <source>
        <dbReference type="Pfam" id="PF04406"/>
    </source>
</evidence>